<organism evidence="3 4">
    <name type="scientific">Streptomyces atratus</name>
    <dbReference type="NCBI Taxonomy" id="1893"/>
    <lineage>
        <taxon>Bacteria</taxon>
        <taxon>Bacillati</taxon>
        <taxon>Actinomycetota</taxon>
        <taxon>Actinomycetes</taxon>
        <taxon>Kitasatosporales</taxon>
        <taxon>Streptomycetaceae</taxon>
        <taxon>Streptomyces</taxon>
    </lineage>
</organism>
<reference evidence="3 4" key="1">
    <citation type="submission" date="2016-11" db="EMBL/GenBank/DDBJ databases">
        <authorList>
            <person name="Jaros S."/>
            <person name="Januszkiewicz K."/>
            <person name="Wedrychowicz H."/>
        </authorList>
    </citation>
    <scope>NUCLEOTIDE SEQUENCE [LARGE SCALE GENOMIC DNA]</scope>
    <source>
        <strain evidence="3 4">OK807</strain>
    </source>
</reference>
<accession>A0A1K2F4Y1</accession>
<name>A0A1K2F4Y1_STRAR</name>
<evidence type="ECO:0000256" key="1">
    <source>
        <dbReference type="SAM" id="MobiDB-lite"/>
    </source>
</evidence>
<dbReference type="AlphaFoldDB" id="A0A1K2F4Y1"/>
<feature type="region of interest" description="Disordered" evidence="1">
    <location>
        <begin position="229"/>
        <end position="255"/>
    </location>
</feature>
<dbReference type="STRING" id="1893.SAMN02787144_10324"/>
<evidence type="ECO:0000313" key="3">
    <source>
        <dbReference type="EMBL" id="SFY42785.1"/>
    </source>
</evidence>
<dbReference type="OrthoDB" id="4118908at2"/>
<proteinExistence type="predicted"/>
<protein>
    <submittedName>
        <fullName evidence="3">Uncharacterized protein</fullName>
    </submittedName>
</protein>
<evidence type="ECO:0000256" key="2">
    <source>
        <dbReference type="SAM" id="Phobius"/>
    </source>
</evidence>
<keyword evidence="2" id="KW-0472">Membrane</keyword>
<gene>
    <name evidence="3" type="ORF">SAMN02787144_10324</name>
</gene>
<dbReference type="EMBL" id="FPJO01000032">
    <property type="protein sequence ID" value="SFY42785.1"/>
    <property type="molecule type" value="Genomic_DNA"/>
</dbReference>
<sequence length="359" mass="39000">MADALSEDEILEAIARHIGRPGQGPQLRRAGADITRHPMLDLSIVRSVETRSTRPETRPGRYDTSGRPTYEGELRDHPVEPPKDPARSREVELVLHGSVRTVDCGCDEGRQPCSRCRAKGKLRCDIGPLCPACEGVEPCTWCDGTGERRKDRAAAGPEREKQLAGRTTCVKCRKPRTACPQCRGWGTKKCPQCDDTGFRDCPVCEGERSTKHAPCDGTGLITRWTAGSVGHAPQRSTAKLPDPAPPLRVRQQTGRTGAWERVTLTSAGDPLPDALDPAHVKAVESALAPRPDEVARRVEIGWLHLVSVAVPDDPDHVFYVFPGTGGPEVLPVWSRRRSLRVAAVVAGVVVLMLLVAALV</sequence>
<dbReference type="RefSeq" id="WP_072488931.1">
    <property type="nucleotide sequence ID" value="NZ_CP108276.1"/>
</dbReference>
<feature type="compositionally biased region" description="Basic and acidic residues" evidence="1">
    <location>
        <begin position="70"/>
        <end position="88"/>
    </location>
</feature>
<feature type="transmembrane region" description="Helical" evidence="2">
    <location>
        <begin position="339"/>
        <end position="358"/>
    </location>
</feature>
<feature type="region of interest" description="Disordered" evidence="1">
    <location>
        <begin position="43"/>
        <end position="88"/>
    </location>
</feature>
<dbReference type="Proteomes" id="UP000181909">
    <property type="component" value="Unassembled WGS sequence"/>
</dbReference>
<evidence type="ECO:0000313" key="4">
    <source>
        <dbReference type="Proteomes" id="UP000181909"/>
    </source>
</evidence>
<keyword evidence="2" id="KW-1133">Transmembrane helix</keyword>
<feature type="compositionally biased region" description="Basic and acidic residues" evidence="1">
    <location>
        <begin position="48"/>
        <end position="61"/>
    </location>
</feature>
<keyword evidence="2" id="KW-0812">Transmembrane</keyword>